<gene>
    <name evidence="8" type="primary">LOC105903249</name>
    <name evidence="9" type="synonym">LOC105905549</name>
</gene>
<accession>A0A6P3W308</accession>
<dbReference type="Proteomes" id="UP000515152">
    <property type="component" value="Chromosome 3"/>
</dbReference>
<feature type="transmembrane region" description="Helical" evidence="5">
    <location>
        <begin position="194"/>
        <end position="215"/>
    </location>
</feature>
<evidence type="ECO:0000256" key="1">
    <source>
        <dbReference type="ARBA" id="ARBA00004370"/>
    </source>
</evidence>
<evidence type="ECO:0000313" key="9">
    <source>
        <dbReference type="RefSeq" id="XP_012689015.1"/>
    </source>
</evidence>
<evidence type="ECO:0000313" key="7">
    <source>
        <dbReference type="Proteomes" id="UP000515152"/>
    </source>
</evidence>
<feature type="transmembrane region" description="Helical" evidence="5">
    <location>
        <begin position="40"/>
        <end position="64"/>
    </location>
</feature>
<dbReference type="GeneID" id="105903249"/>
<dbReference type="InterPro" id="IPR050307">
    <property type="entry name" value="Sterol_Desaturase_Related"/>
</dbReference>
<dbReference type="AlphaFoldDB" id="A0A6P3W308"/>
<dbReference type="GO" id="GO:0016020">
    <property type="term" value="C:membrane"/>
    <property type="evidence" value="ECO:0007669"/>
    <property type="project" value="UniProtKB-SubCell"/>
</dbReference>
<dbReference type="GO" id="GO:0016491">
    <property type="term" value="F:oxidoreductase activity"/>
    <property type="evidence" value="ECO:0007669"/>
    <property type="project" value="InterPro"/>
</dbReference>
<dbReference type="GO" id="GO:0005506">
    <property type="term" value="F:iron ion binding"/>
    <property type="evidence" value="ECO:0007669"/>
    <property type="project" value="InterPro"/>
</dbReference>
<feature type="domain" description="Fatty acid hydroxylase" evidence="6">
    <location>
        <begin position="134"/>
        <end position="266"/>
    </location>
</feature>
<evidence type="ECO:0000259" key="6">
    <source>
        <dbReference type="Pfam" id="PF04116"/>
    </source>
</evidence>
<evidence type="ECO:0000256" key="2">
    <source>
        <dbReference type="ARBA" id="ARBA00022692"/>
    </source>
</evidence>
<dbReference type="OrthoDB" id="1658724at2759"/>
<reference evidence="8 9" key="1">
    <citation type="submission" date="2025-04" db="UniProtKB">
        <authorList>
            <consortium name="RefSeq"/>
        </authorList>
    </citation>
    <scope>IDENTIFICATION</scope>
</reference>
<evidence type="ECO:0000256" key="3">
    <source>
        <dbReference type="ARBA" id="ARBA00022989"/>
    </source>
</evidence>
<proteinExistence type="predicted"/>
<dbReference type="RefSeq" id="XP_012689015.1">
    <property type="nucleotide sequence ID" value="XM_012833561.2"/>
</dbReference>
<evidence type="ECO:0000256" key="5">
    <source>
        <dbReference type="SAM" id="Phobius"/>
    </source>
</evidence>
<name>A0A6P3W308_CLUHA</name>
<dbReference type="Pfam" id="PF04116">
    <property type="entry name" value="FA_hydroxylase"/>
    <property type="match status" value="1"/>
</dbReference>
<organism evidence="7 8">
    <name type="scientific">Clupea harengus</name>
    <name type="common">Atlantic herring</name>
    <dbReference type="NCBI Taxonomy" id="7950"/>
    <lineage>
        <taxon>Eukaryota</taxon>
        <taxon>Metazoa</taxon>
        <taxon>Chordata</taxon>
        <taxon>Craniata</taxon>
        <taxon>Vertebrata</taxon>
        <taxon>Euteleostomi</taxon>
        <taxon>Actinopterygii</taxon>
        <taxon>Neopterygii</taxon>
        <taxon>Teleostei</taxon>
        <taxon>Clupei</taxon>
        <taxon>Clupeiformes</taxon>
        <taxon>Clupeoidei</taxon>
        <taxon>Clupeidae</taxon>
        <taxon>Clupea</taxon>
    </lineage>
</organism>
<dbReference type="PANTHER" id="PTHR11863">
    <property type="entry name" value="STEROL DESATURASE"/>
    <property type="match status" value="1"/>
</dbReference>
<feature type="transmembrane region" description="Helical" evidence="5">
    <location>
        <begin position="85"/>
        <end position="107"/>
    </location>
</feature>
<dbReference type="GO" id="GO:0008610">
    <property type="term" value="P:lipid biosynthetic process"/>
    <property type="evidence" value="ECO:0007669"/>
    <property type="project" value="InterPro"/>
</dbReference>
<protein>
    <submittedName>
        <fullName evidence="8 9">Cholesterol 25-hydroxylase-like protein 1, member 1</fullName>
    </submittedName>
</protein>
<comment type="subcellular location">
    <subcellularLocation>
        <location evidence="1">Membrane</location>
    </subcellularLocation>
</comment>
<keyword evidence="7" id="KW-1185">Reference proteome</keyword>
<keyword evidence="3 5" id="KW-1133">Transmembrane helix</keyword>
<keyword evidence="4 5" id="KW-0472">Membrane</keyword>
<sequence>MWNASELSLQLPTRRSSDLLLQPFWDYLVFQHYPLVSSPFFPVVLSFASYFLFSLPFAVIDLLGENLPAFHHYKIQGNRRPTVHMMMRSLGMAVYNHLVFVLPTVIINNVFMPPAPLPPMAPTLWELFSGGLGTLLIFDTQYFIWHMAHHKNPHLYKWVHAIHHEYYSPFSWSTQHLSAMELMAVGFWSNLDPLMLTIHPLTTWVLIVFSIWLSVEDHIGYDLPFSLHHLVPFGLFGGAPAHDMHHQKPATNFAPFFSHWDRLCGTESHLEKKTDKLGESEKNTKDKLHAM</sequence>
<dbReference type="RefSeq" id="XP_012686797.1">
    <property type="nucleotide sequence ID" value="XM_012831343.2"/>
</dbReference>
<dbReference type="KEGG" id="char:105905549"/>
<evidence type="ECO:0000313" key="8">
    <source>
        <dbReference type="RefSeq" id="XP_012686797.1"/>
    </source>
</evidence>
<keyword evidence="2 5" id="KW-0812">Transmembrane</keyword>
<dbReference type="InterPro" id="IPR006694">
    <property type="entry name" value="Fatty_acid_hydroxylase"/>
</dbReference>
<dbReference type="GeneID" id="105905549"/>
<evidence type="ECO:0000256" key="4">
    <source>
        <dbReference type="ARBA" id="ARBA00023136"/>
    </source>
</evidence>
<dbReference type="KEGG" id="char:105903249"/>